<proteinExistence type="predicted"/>
<dbReference type="AlphaFoldDB" id="A0A1L9BKJ5"/>
<reference evidence="2 3" key="2">
    <citation type="submission" date="2016-12" db="EMBL/GenBank/DDBJ databases">
        <title>Draft Genome Sequence of Cystobacter ferrugineus Strain Cbfe23.</title>
        <authorList>
            <person name="Akbar S."/>
            <person name="Dowd S.E."/>
            <person name="Stevens D.C."/>
        </authorList>
    </citation>
    <scope>NUCLEOTIDE SEQUENCE [LARGE SCALE GENOMIC DNA]</scope>
    <source>
        <strain evidence="2 3">Cbfe23</strain>
    </source>
</reference>
<keyword evidence="1" id="KW-0812">Transmembrane</keyword>
<evidence type="ECO:0000313" key="3">
    <source>
        <dbReference type="Proteomes" id="UP000182229"/>
    </source>
</evidence>
<sequence length="259" mass="26358">MSAECTRVLDALGQPLSPELAAHADGCAGCQALLEGFDALESLPVPGAARPPPDLEPVRAVALEALAAQPKATPWTSEAWKLGGLYTGMMALVTLVFAAKDLLCNTAPLGVVVGLAVLLLLSMGGALWVALAPARRLGWLGVGTGAVGVALLVVLGGSGLANPNRGFVEGCVSCVRTGALFSLLPLVATLGMLRRMAFHAVRAVAAGLAAGAVGLLLLHVHCPDGSPGHLAVSHVGPWFVLGALAPWVRARLRTTHHAP</sequence>
<keyword evidence="1" id="KW-0472">Membrane</keyword>
<comment type="caution">
    <text evidence="2">The sequence shown here is derived from an EMBL/GenBank/DDBJ whole genome shotgun (WGS) entry which is preliminary data.</text>
</comment>
<dbReference type="RefSeq" id="WP_071896813.1">
    <property type="nucleotide sequence ID" value="NZ_MPIN01000001.1"/>
</dbReference>
<gene>
    <name evidence="2" type="ORF">BON30_05925</name>
</gene>
<feature type="transmembrane region" description="Helical" evidence="1">
    <location>
        <begin position="167"/>
        <end position="188"/>
    </location>
</feature>
<dbReference type="EMBL" id="MPIN01000001">
    <property type="protein sequence ID" value="OJH42716.1"/>
    <property type="molecule type" value="Genomic_DNA"/>
</dbReference>
<evidence type="ECO:0000313" key="2">
    <source>
        <dbReference type="EMBL" id="OJH42716.1"/>
    </source>
</evidence>
<dbReference type="OrthoDB" id="5382633at2"/>
<evidence type="ECO:0008006" key="4">
    <source>
        <dbReference type="Google" id="ProtNLM"/>
    </source>
</evidence>
<feature type="transmembrane region" description="Helical" evidence="1">
    <location>
        <begin position="111"/>
        <end position="131"/>
    </location>
</feature>
<organism evidence="2 3">
    <name type="scientific">Cystobacter ferrugineus</name>
    <dbReference type="NCBI Taxonomy" id="83449"/>
    <lineage>
        <taxon>Bacteria</taxon>
        <taxon>Pseudomonadati</taxon>
        <taxon>Myxococcota</taxon>
        <taxon>Myxococcia</taxon>
        <taxon>Myxococcales</taxon>
        <taxon>Cystobacterineae</taxon>
        <taxon>Archangiaceae</taxon>
        <taxon>Cystobacter</taxon>
    </lineage>
</organism>
<feature type="transmembrane region" description="Helical" evidence="1">
    <location>
        <begin position="79"/>
        <end position="99"/>
    </location>
</feature>
<feature type="transmembrane region" description="Helical" evidence="1">
    <location>
        <begin position="200"/>
        <end position="218"/>
    </location>
</feature>
<dbReference type="STRING" id="83449.BON30_05925"/>
<reference evidence="3" key="1">
    <citation type="submission" date="2016-11" db="EMBL/GenBank/DDBJ databases">
        <authorList>
            <person name="Shukria A."/>
            <person name="Stevens D.C."/>
        </authorList>
    </citation>
    <scope>NUCLEOTIDE SEQUENCE [LARGE SCALE GENOMIC DNA]</scope>
    <source>
        <strain evidence="3">Cbfe23</strain>
    </source>
</reference>
<accession>A0A1L9BKJ5</accession>
<dbReference type="Pfam" id="PF06532">
    <property type="entry name" value="NrsF"/>
    <property type="match status" value="1"/>
</dbReference>
<feature type="transmembrane region" description="Helical" evidence="1">
    <location>
        <begin position="230"/>
        <end position="248"/>
    </location>
</feature>
<evidence type="ECO:0000256" key="1">
    <source>
        <dbReference type="SAM" id="Phobius"/>
    </source>
</evidence>
<name>A0A1L9BKJ5_9BACT</name>
<feature type="transmembrane region" description="Helical" evidence="1">
    <location>
        <begin position="138"/>
        <end position="161"/>
    </location>
</feature>
<protein>
    <recommendedName>
        <fullName evidence="4">DUF1109 domain-containing protein</fullName>
    </recommendedName>
</protein>
<keyword evidence="3" id="KW-1185">Reference proteome</keyword>
<dbReference type="Proteomes" id="UP000182229">
    <property type="component" value="Unassembled WGS sequence"/>
</dbReference>
<dbReference type="InterPro" id="IPR009495">
    <property type="entry name" value="NrsF"/>
</dbReference>
<keyword evidence="1" id="KW-1133">Transmembrane helix</keyword>